<keyword evidence="3" id="KW-1185">Reference proteome</keyword>
<dbReference type="Proteomes" id="UP000530660">
    <property type="component" value="Unassembled WGS sequence"/>
</dbReference>
<dbReference type="EMBL" id="VWRR01000013">
    <property type="protein sequence ID" value="KAF6001676.1"/>
    <property type="molecule type" value="Genomic_DNA"/>
</dbReference>
<dbReference type="SMART" id="SM00226">
    <property type="entry name" value="LMWPc"/>
    <property type="match status" value="1"/>
</dbReference>
<dbReference type="Pfam" id="PF01451">
    <property type="entry name" value="LMWPc"/>
    <property type="match status" value="1"/>
</dbReference>
<evidence type="ECO:0000313" key="2">
    <source>
        <dbReference type="EMBL" id="KAF6001676.1"/>
    </source>
</evidence>
<dbReference type="AlphaFoldDB" id="A0A7J7IEZ0"/>
<organism evidence="2 3">
    <name type="scientific">Cyanidiococcus yangmingshanensis</name>
    <dbReference type="NCBI Taxonomy" id="2690220"/>
    <lineage>
        <taxon>Eukaryota</taxon>
        <taxon>Rhodophyta</taxon>
        <taxon>Bangiophyceae</taxon>
        <taxon>Cyanidiales</taxon>
        <taxon>Cyanidiaceae</taxon>
        <taxon>Cyanidiococcus</taxon>
    </lineage>
</organism>
<dbReference type="InterPro" id="IPR036196">
    <property type="entry name" value="Ptyr_pPase_sf"/>
</dbReference>
<comment type="caution">
    <text evidence="2">The sequence shown here is derived from an EMBL/GenBank/DDBJ whole genome shotgun (WGS) entry which is preliminary data.</text>
</comment>
<feature type="domain" description="Phosphotyrosine protein phosphatase I" evidence="1">
    <location>
        <begin position="83"/>
        <end position="251"/>
    </location>
</feature>
<dbReference type="InterPro" id="IPR023485">
    <property type="entry name" value="Ptyr_pPase"/>
</dbReference>
<evidence type="ECO:0000259" key="1">
    <source>
        <dbReference type="SMART" id="SM00226"/>
    </source>
</evidence>
<dbReference type="CDD" id="cd16343">
    <property type="entry name" value="LMWPTP"/>
    <property type="match status" value="1"/>
</dbReference>
<proteinExistence type="predicted"/>
<accession>A0A7J7IEZ0</accession>
<dbReference type="PANTHER" id="PTHR47439">
    <property type="entry name" value="LOW MOLECULAR WEIGHT PHOSPHOTYROSINE PROTEIN PHOSPHATASE-RELATED"/>
    <property type="match status" value="1"/>
</dbReference>
<sequence>MFAGRFVCTLGFEFRPCVRKYFSSASAAVRAKHSAVANPCGRFTRSGFTSERQSRVCVPSKCATFSSTMSSTGNNEGGNAHKFSILTVCLGNLCRSPAAEAILKKKIHESGLEQLVSVDSCGTGGGNPNWYVENGWSYHEGDRADSRMIRIAAERNLKIDSISRPMKPADLENFDLIVVMDAENESEVQKAASYWGKKYAELAKHKVQRITKYCKRSGGVTEVPDPWYNGGDSMRRVLDILENACDGLFEAVRNQISQAERK</sequence>
<name>A0A7J7IEZ0_9RHOD</name>
<evidence type="ECO:0000313" key="3">
    <source>
        <dbReference type="Proteomes" id="UP000530660"/>
    </source>
</evidence>
<dbReference type="PANTHER" id="PTHR47439:SF1">
    <property type="entry name" value="ACID PHOSPHATASE"/>
    <property type="match status" value="1"/>
</dbReference>
<dbReference type="InterPro" id="IPR052995">
    <property type="entry name" value="LMW-PTP"/>
</dbReference>
<reference evidence="2 3" key="1">
    <citation type="journal article" date="2020" name="J. Phycol.">
        <title>Comparative genome analysis reveals Cyanidiococcus gen. nov., a new extremophilic red algal genus sister to Cyanidioschyzon (Cyanidioschyzonaceae, Rhodophyta).</title>
        <authorList>
            <person name="Liu S.-L."/>
            <person name="Chiang Y.-R."/>
            <person name="Yoon H.S."/>
            <person name="Fu H.-Y."/>
        </authorList>
    </citation>
    <scope>NUCLEOTIDE SEQUENCE [LARGE SCALE GENOMIC DNA]</scope>
    <source>
        <strain evidence="2 3">THAL066</strain>
    </source>
</reference>
<dbReference type="OrthoDB" id="3388at2759"/>
<protein>
    <recommendedName>
        <fullName evidence="1">Phosphotyrosine protein phosphatase I domain-containing protein</fullName>
    </recommendedName>
</protein>
<dbReference type="SUPFAM" id="SSF52788">
    <property type="entry name" value="Phosphotyrosine protein phosphatases I"/>
    <property type="match status" value="1"/>
</dbReference>
<gene>
    <name evidence="2" type="ORF">F1559_001266</name>
</gene>
<dbReference type="Gene3D" id="3.40.50.2300">
    <property type="match status" value="1"/>
</dbReference>